<evidence type="ECO:0000256" key="1">
    <source>
        <dbReference type="SAM" id="MobiDB-lite"/>
    </source>
</evidence>
<feature type="compositionally biased region" description="Low complexity" evidence="1">
    <location>
        <begin position="73"/>
        <end position="98"/>
    </location>
</feature>
<reference evidence="2" key="1">
    <citation type="journal article" date="2020" name="Fungal Divers.">
        <title>Resolving the Mortierellaceae phylogeny through synthesis of multi-gene phylogenetics and phylogenomics.</title>
        <authorList>
            <person name="Vandepol N."/>
            <person name="Liber J."/>
            <person name="Desiro A."/>
            <person name="Na H."/>
            <person name="Kennedy M."/>
            <person name="Barry K."/>
            <person name="Grigoriev I.V."/>
            <person name="Miller A.N."/>
            <person name="O'Donnell K."/>
            <person name="Stajich J.E."/>
            <person name="Bonito G."/>
        </authorList>
    </citation>
    <scope>NUCLEOTIDE SEQUENCE</scope>
    <source>
        <strain evidence="2">NRRL 2591</strain>
    </source>
</reference>
<evidence type="ECO:0000313" key="3">
    <source>
        <dbReference type="Proteomes" id="UP000723463"/>
    </source>
</evidence>
<feature type="compositionally biased region" description="Basic and acidic residues" evidence="1">
    <location>
        <begin position="105"/>
        <end position="124"/>
    </location>
</feature>
<proteinExistence type="predicted"/>
<feature type="region of interest" description="Disordered" evidence="1">
    <location>
        <begin position="1"/>
        <end position="40"/>
    </location>
</feature>
<feature type="compositionally biased region" description="Low complexity" evidence="1">
    <location>
        <begin position="16"/>
        <end position="33"/>
    </location>
</feature>
<accession>A0A9P6JYW5</accession>
<feature type="region of interest" description="Disordered" evidence="1">
    <location>
        <begin position="149"/>
        <end position="185"/>
    </location>
</feature>
<comment type="caution">
    <text evidence="2">The sequence shown here is derived from an EMBL/GenBank/DDBJ whole genome shotgun (WGS) entry which is preliminary data.</text>
</comment>
<dbReference type="EMBL" id="JAAAXW010000323">
    <property type="protein sequence ID" value="KAF9538223.1"/>
    <property type="molecule type" value="Genomic_DNA"/>
</dbReference>
<protein>
    <submittedName>
        <fullName evidence="2">Uncharacterized protein</fullName>
    </submittedName>
</protein>
<evidence type="ECO:0000313" key="2">
    <source>
        <dbReference type="EMBL" id="KAF9538223.1"/>
    </source>
</evidence>
<name>A0A9P6JYW5_9FUNG</name>
<dbReference type="Proteomes" id="UP000723463">
    <property type="component" value="Unassembled WGS sequence"/>
</dbReference>
<dbReference type="AlphaFoldDB" id="A0A9P6JYW5"/>
<keyword evidence="3" id="KW-1185">Reference proteome</keyword>
<gene>
    <name evidence="2" type="ORF">EC957_007078</name>
</gene>
<feature type="region of interest" description="Disordered" evidence="1">
    <location>
        <begin position="71"/>
        <end position="124"/>
    </location>
</feature>
<organism evidence="2 3">
    <name type="scientific">Mortierella hygrophila</name>
    <dbReference type="NCBI Taxonomy" id="979708"/>
    <lineage>
        <taxon>Eukaryota</taxon>
        <taxon>Fungi</taxon>
        <taxon>Fungi incertae sedis</taxon>
        <taxon>Mucoromycota</taxon>
        <taxon>Mortierellomycotina</taxon>
        <taxon>Mortierellomycetes</taxon>
        <taxon>Mortierellales</taxon>
        <taxon>Mortierellaceae</taxon>
        <taxon>Mortierella</taxon>
    </lineage>
</organism>
<sequence>MFMLSWIRSSDTQAANNNNNNNNNKATTPSSTTSDDHHRQSDDWVFLPADEETMMNASISDLQLLSASTMTLRPSSTHPASSSRTATSSSSVTTTAVVHKSRRQLKQEKRLQQAQEDLERRPRYDPMIAKMRDYEFKLAKLQKLGMRSGRIASSTTGGAHSVKSMRGAGASGGPQVSAPPATTAC</sequence>